<dbReference type="EnsemblPlants" id="AVESA.00010b.r2.4CG1286280.1">
    <property type="protein sequence ID" value="AVESA.00010b.r2.4CG1286280.1.CDS.1"/>
    <property type="gene ID" value="AVESA.00010b.r2.4CG1286280"/>
</dbReference>
<sequence length="144" mass="15845">MTPAPSTLFFHLTPSIKTPPSACTSFSTIARVTCKLLSVQRGSKQNTHAMGSLGPAVSVSMAKANGGTVAVAVGVQQQQQPERGMSSCSFQMPLQYPRYKKADYEEMPEWRLDCLLREYGLPVAGDVDHKRRFAMGAFLWPSQY</sequence>
<reference evidence="1" key="1">
    <citation type="submission" date="2021-05" db="EMBL/GenBank/DDBJ databases">
        <authorList>
            <person name="Scholz U."/>
            <person name="Mascher M."/>
            <person name="Fiebig A."/>
        </authorList>
    </citation>
    <scope>NUCLEOTIDE SEQUENCE [LARGE SCALE GENOMIC DNA]</scope>
</reference>
<name>A0ACD5WYK0_AVESA</name>
<accession>A0ACD5WYK0</accession>
<evidence type="ECO:0000313" key="1">
    <source>
        <dbReference type="EnsemblPlants" id="AVESA.00010b.r2.4CG1286280.1.CDS.1"/>
    </source>
</evidence>
<keyword evidence="2" id="KW-1185">Reference proteome</keyword>
<reference evidence="1" key="2">
    <citation type="submission" date="2025-09" db="UniProtKB">
        <authorList>
            <consortium name="EnsemblPlants"/>
        </authorList>
    </citation>
    <scope>IDENTIFICATION</scope>
</reference>
<dbReference type="Proteomes" id="UP001732700">
    <property type="component" value="Chromosome 4C"/>
</dbReference>
<organism evidence="1 2">
    <name type="scientific">Avena sativa</name>
    <name type="common">Oat</name>
    <dbReference type="NCBI Taxonomy" id="4498"/>
    <lineage>
        <taxon>Eukaryota</taxon>
        <taxon>Viridiplantae</taxon>
        <taxon>Streptophyta</taxon>
        <taxon>Embryophyta</taxon>
        <taxon>Tracheophyta</taxon>
        <taxon>Spermatophyta</taxon>
        <taxon>Magnoliopsida</taxon>
        <taxon>Liliopsida</taxon>
        <taxon>Poales</taxon>
        <taxon>Poaceae</taxon>
        <taxon>BOP clade</taxon>
        <taxon>Pooideae</taxon>
        <taxon>Poodae</taxon>
        <taxon>Poeae</taxon>
        <taxon>Poeae Chloroplast Group 1 (Aveneae type)</taxon>
        <taxon>Aveninae</taxon>
        <taxon>Avena</taxon>
    </lineage>
</organism>
<evidence type="ECO:0000313" key="2">
    <source>
        <dbReference type="Proteomes" id="UP001732700"/>
    </source>
</evidence>
<protein>
    <submittedName>
        <fullName evidence="1">Uncharacterized protein</fullName>
    </submittedName>
</protein>
<proteinExistence type="predicted"/>